<organism evidence="1 2">
    <name type="scientific">Ruegeria spongiae</name>
    <dbReference type="NCBI Taxonomy" id="2942209"/>
    <lineage>
        <taxon>Bacteria</taxon>
        <taxon>Pseudomonadati</taxon>
        <taxon>Pseudomonadota</taxon>
        <taxon>Alphaproteobacteria</taxon>
        <taxon>Rhodobacterales</taxon>
        <taxon>Roseobacteraceae</taxon>
        <taxon>Ruegeria</taxon>
    </lineage>
</organism>
<gene>
    <name evidence="1" type="ORF">M3P21_20420</name>
</gene>
<evidence type="ECO:0000313" key="1">
    <source>
        <dbReference type="EMBL" id="MCL6285886.1"/>
    </source>
</evidence>
<evidence type="ECO:0000313" key="2">
    <source>
        <dbReference type="Proteomes" id="UP001203880"/>
    </source>
</evidence>
<dbReference type="Proteomes" id="UP001203880">
    <property type="component" value="Unassembled WGS sequence"/>
</dbReference>
<accession>A0ABT0Q7P8</accession>
<name>A0ABT0Q7P8_9RHOB</name>
<dbReference type="RefSeq" id="WP_249713127.1">
    <property type="nucleotide sequence ID" value="NZ_JAMFMB010000041.1"/>
</dbReference>
<dbReference type="EMBL" id="JAMFMB010000041">
    <property type="protein sequence ID" value="MCL6285886.1"/>
    <property type="molecule type" value="Genomic_DNA"/>
</dbReference>
<sequence length="80" mass="8744">MADSHASRLQLRQQRTARIVHVVPTVGVRVCLLALQSRRIAAVAKNLDHQIIARSGDLRVMFPICGGSCGIERAVFHSKG</sequence>
<proteinExistence type="predicted"/>
<comment type="caution">
    <text evidence="1">The sequence shown here is derived from an EMBL/GenBank/DDBJ whole genome shotgun (WGS) entry which is preliminary data.</text>
</comment>
<protein>
    <submittedName>
        <fullName evidence="1">Uncharacterized protein</fullName>
    </submittedName>
</protein>
<keyword evidence="2" id="KW-1185">Reference proteome</keyword>
<reference evidence="1" key="1">
    <citation type="submission" date="2022-05" db="EMBL/GenBank/DDBJ databases">
        <authorList>
            <person name="Park J.-S."/>
        </authorList>
    </citation>
    <scope>NUCLEOTIDE SEQUENCE</scope>
    <source>
        <strain evidence="1">2012CJ41-6</strain>
    </source>
</reference>